<evidence type="ECO:0000313" key="1">
    <source>
        <dbReference type="EMBL" id="ERH31725.1"/>
    </source>
</evidence>
<dbReference type="STRING" id="419015.HMPREF3214_00203"/>
<name>U1QWG7_9BIFI</name>
<protein>
    <submittedName>
        <fullName evidence="1">Uncharacterized protein</fullName>
    </submittedName>
</protein>
<sequence>MAISGIEGDSAVVLLPAIGCRQCSHKNASRSYNLKSLGIGNTFKLGNFKTS</sequence>
<gene>
    <name evidence="1" type="ORF">HMPREF9244_00162</name>
</gene>
<dbReference type="Proteomes" id="UP000016519">
    <property type="component" value="Unassembled WGS sequence"/>
</dbReference>
<comment type="caution">
    <text evidence="1">The sequence shown here is derived from an EMBL/GenBank/DDBJ whole genome shotgun (WGS) entry which is preliminary data.</text>
</comment>
<reference evidence="1 2" key="1">
    <citation type="submission" date="2013-08" db="EMBL/GenBank/DDBJ databases">
        <authorList>
            <person name="Weinstock G."/>
            <person name="Sodergren E."/>
            <person name="Wylie T."/>
            <person name="Fulton L."/>
            <person name="Fulton R."/>
            <person name="Fronick C."/>
            <person name="O'Laughlin M."/>
            <person name="Godfrey J."/>
            <person name="Miner T."/>
            <person name="Herter B."/>
            <person name="Appelbaum E."/>
            <person name="Cordes M."/>
            <person name="Lek S."/>
            <person name="Wollam A."/>
            <person name="Pepin K.H."/>
            <person name="Palsikar V.B."/>
            <person name="Mitreva M."/>
            <person name="Wilson R.K."/>
        </authorList>
    </citation>
    <scope>NUCLEOTIDE SEQUENCE [LARGE SCALE GENOMIC DNA]</scope>
    <source>
        <strain evidence="1 2">F0580</strain>
    </source>
</reference>
<dbReference type="EMBL" id="AWSI01000009">
    <property type="protein sequence ID" value="ERH31725.1"/>
    <property type="molecule type" value="Genomic_DNA"/>
</dbReference>
<keyword evidence="2" id="KW-1185">Reference proteome</keyword>
<proteinExistence type="predicted"/>
<dbReference type="AlphaFoldDB" id="U1QWG7"/>
<organism evidence="1 2">
    <name type="scientific">Alloscardovia omnicolens F0580</name>
    <dbReference type="NCBI Taxonomy" id="1321816"/>
    <lineage>
        <taxon>Bacteria</taxon>
        <taxon>Bacillati</taxon>
        <taxon>Actinomycetota</taxon>
        <taxon>Actinomycetes</taxon>
        <taxon>Bifidobacteriales</taxon>
        <taxon>Bifidobacteriaceae</taxon>
        <taxon>Alloscardovia</taxon>
    </lineage>
</organism>
<evidence type="ECO:0000313" key="2">
    <source>
        <dbReference type="Proteomes" id="UP000016519"/>
    </source>
</evidence>
<accession>U1QWG7</accession>
<dbReference type="HOGENOM" id="CLU_3094820_0_0_11"/>